<dbReference type="Proteomes" id="UP000664417">
    <property type="component" value="Unassembled WGS sequence"/>
</dbReference>
<evidence type="ECO:0000313" key="2">
    <source>
        <dbReference type="Proteomes" id="UP000664417"/>
    </source>
</evidence>
<dbReference type="RefSeq" id="WP_207858932.1">
    <property type="nucleotide sequence ID" value="NZ_JAFREP010000008.1"/>
</dbReference>
<keyword evidence="2" id="KW-1185">Reference proteome</keyword>
<sequence>MKANDFVIAHLIEPKEQVWGKLIELKQAGIVIRGIDLKQTDTFKYQFRGEDRKVYPQTLFVPMRRVVQIALDESLDDLPSIIASICDYTELSPDELLR</sequence>
<dbReference type="EMBL" id="JAFREP010000008">
    <property type="protein sequence ID" value="MBO1319112.1"/>
    <property type="molecule type" value="Genomic_DNA"/>
</dbReference>
<gene>
    <name evidence="1" type="ORF">J3U88_11635</name>
</gene>
<protein>
    <submittedName>
        <fullName evidence="1">Uncharacterized protein</fullName>
    </submittedName>
</protein>
<reference evidence="1" key="1">
    <citation type="submission" date="2021-03" db="EMBL/GenBank/DDBJ databases">
        <authorList>
            <person name="Wang G."/>
        </authorList>
    </citation>
    <scope>NUCLEOTIDE SEQUENCE</scope>
    <source>
        <strain evidence="1">KCTC 12899</strain>
    </source>
</reference>
<comment type="caution">
    <text evidence="1">The sequence shown here is derived from an EMBL/GenBank/DDBJ whole genome shotgun (WGS) entry which is preliminary data.</text>
</comment>
<dbReference type="AlphaFoldDB" id="A0A8J7U301"/>
<name>A0A8J7U301_9BACT</name>
<accession>A0A8J7U301</accession>
<organism evidence="1 2">
    <name type="scientific">Acanthopleuribacter pedis</name>
    <dbReference type="NCBI Taxonomy" id="442870"/>
    <lineage>
        <taxon>Bacteria</taxon>
        <taxon>Pseudomonadati</taxon>
        <taxon>Acidobacteriota</taxon>
        <taxon>Holophagae</taxon>
        <taxon>Acanthopleuribacterales</taxon>
        <taxon>Acanthopleuribacteraceae</taxon>
        <taxon>Acanthopleuribacter</taxon>
    </lineage>
</organism>
<proteinExistence type="predicted"/>
<evidence type="ECO:0000313" key="1">
    <source>
        <dbReference type="EMBL" id="MBO1319112.1"/>
    </source>
</evidence>